<comment type="caution">
    <text evidence="1">The sequence shown here is derived from an EMBL/GenBank/DDBJ whole genome shotgun (WGS) entry which is preliminary data.</text>
</comment>
<reference evidence="1 2" key="1">
    <citation type="submission" date="2022-12" db="EMBL/GenBank/DDBJ databases">
        <title>Chromosome-scale assembly of the Ensete ventricosum genome.</title>
        <authorList>
            <person name="Dussert Y."/>
            <person name="Stocks J."/>
            <person name="Wendawek A."/>
            <person name="Woldeyes F."/>
            <person name="Nichols R.A."/>
            <person name="Borrell J.S."/>
        </authorList>
    </citation>
    <scope>NUCLEOTIDE SEQUENCE [LARGE SCALE GENOMIC DNA]</scope>
    <source>
        <strain evidence="2">cv. Maze</strain>
        <tissue evidence="1">Seeds</tissue>
    </source>
</reference>
<keyword evidence="2" id="KW-1185">Reference proteome</keyword>
<dbReference type="AlphaFoldDB" id="A0AAV8QUS7"/>
<name>A0AAV8QUS7_ENSVE</name>
<organism evidence="1 2">
    <name type="scientific">Ensete ventricosum</name>
    <name type="common">Abyssinian banana</name>
    <name type="synonym">Musa ensete</name>
    <dbReference type="NCBI Taxonomy" id="4639"/>
    <lineage>
        <taxon>Eukaryota</taxon>
        <taxon>Viridiplantae</taxon>
        <taxon>Streptophyta</taxon>
        <taxon>Embryophyta</taxon>
        <taxon>Tracheophyta</taxon>
        <taxon>Spermatophyta</taxon>
        <taxon>Magnoliopsida</taxon>
        <taxon>Liliopsida</taxon>
        <taxon>Zingiberales</taxon>
        <taxon>Musaceae</taxon>
        <taxon>Ensete</taxon>
    </lineage>
</organism>
<protein>
    <submittedName>
        <fullName evidence="1">Uncharacterized protein</fullName>
    </submittedName>
</protein>
<dbReference type="Proteomes" id="UP001222027">
    <property type="component" value="Unassembled WGS sequence"/>
</dbReference>
<proteinExistence type="predicted"/>
<evidence type="ECO:0000313" key="2">
    <source>
        <dbReference type="Proteomes" id="UP001222027"/>
    </source>
</evidence>
<gene>
    <name evidence="1" type="ORF">OPV22_016278</name>
</gene>
<evidence type="ECO:0000313" key="1">
    <source>
        <dbReference type="EMBL" id="KAJ8483793.1"/>
    </source>
</evidence>
<dbReference type="EMBL" id="JAQQAF010000005">
    <property type="protein sequence ID" value="KAJ8483793.1"/>
    <property type="molecule type" value="Genomic_DNA"/>
</dbReference>
<accession>A0AAV8QUS7</accession>
<sequence length="92" mass="10590">MNLVYFPSVVRLRSWQCYPQFLFYAAICPFIFMSSQQKSSLVCLAQQGIQIETDISSDTYTDPLVGNSQRLPLLSFSSCRREFQLFSPDVFS</sequence>